<dbReference type="AlphaFoldDB" id="W4SC60"/>
<sequence length="145" mass="15375">MDGTVTLSPAPTDLPPVSALDAGQPTLPPEAPLAMPEQSLREGRLQVPHQRTAPVGIGVRRFYLIGGTFATTAVAVWVMLSVLWPDGLSVLEGCLLGLFVLLFAWIAMSFASAVAGFVTVVARADASSASTRKRRCRPCTRAPRC</sequence>
<organism evidence="3 4">
    <name type="scientific">Xanthomonas arboricola pv. pruni MAFF 301420</name>
    <dbReference type="NCBI Taxonomy" id="1418095"/>
    <lineage>
        <taxon>Bacteria</taxon>
        <taxon>Pseudomonadati</taxon>
        <taxon>Pseudomonadota</taxon>
        <taxon>Gammaproteobacteria</taxon>
        <taxon>Lysobacterales</taxon>
        <taxon>Lysobacteraceae</taxon>
        <taxon>Xanthomonas</taxon>
    </lineage>
</organism>
<gene>
    <name evidence="3" type="ORF">XPR_0830</name>
</gene>
<name>W4SC60_9XANT</name>
<proteinExistence type="predicted"/>
<protein>
    <submittedName>
        <fullName evidence="3">Uncharacterized protein</fullName>
    </submittedName>
</protein>
<dbReference type="EMBL" id="BAVC01000048">
    <property type="protein sequence ID" value="GAE54195.1"/>
    <property type="molecule type" value="Genomic_DNA"/>
</dbReference>
<evidence type="ECO:0000313" key="3">
    <source>
        <dbReference type="EMBL" id="GAE54195.1"/>
    </source>
</evidence>
<keyword evidence="2" id="KW-0472">Membrane</keyword>
<keyword evidence="2" id="KW-0812">Transmembrane</keyword>
<accession>W4SC60</accession>
<feature type="region of interest" description="Disordered" evidence="1">
    <location>
        <begin position="1"/>
        <end position="21"/>
    </location>
</feature>
<evidence type="ECO:0000313" key="4">
    <source>
        <dbReference type="Proteomes" id="UP000019084"/>
    </source>
</evidence>
<dbReference type="Proteomes" id="UP000019084">
    <property type="component" value="Unassembled WGS sequence"/>
</dbReference>
<reference evidence="3 4" key="1">
    <citation type="submission" date="2014-01" db="EMBL/GenBank/DDBJ databases">
        <title>Genome sequence and analysis of Xanthomonas arboricola pv. pruni.</title>
        <authorList>
            <person name="Fujikawa T."/>
            <person name="Nakazono-Nagaoka E."/>
        </authorList>
    </citation>
    <scope>NUCLEOTIDE SEQUENCE [LARGE SCALE GENOMIC DNA]</scope>
    <source>
        <strain evidence="4">MAFF 301420</strain>
    </source>
</reference>
<keyword evidence="2" id="KW-1133">Transmembrane helix</keyword>
<evidence type="ECO:0000256" key="1">
    <source>
        <dbReference type="SAM" id="MobiDB-lite"/>
    </source>
</evidence>
<feature type="transmembrane region" description="Helical" evidence="2">
    <location>
        <begin position="62"/>
        <end position="84"/>
    </location>
</feature>
<comment type="caution">
    <text evidence="3">The sequence shown here is derived from an EMBL/GenBank/DDBJ whole genome shotgun (WGS) entry which is preliminary data.</text>
</comment>
<evidence type="ECO:0000256" key="2">
    <source>
        <dbReference type="SAM" id="Phobius"/>
    </source>
</evidence>
<feature type="transmembrane region" description="Helical" evidence="2">
    <location>
        <begin position="96"/>
        <end position="124"/>
    </location>
</feature>